<feature type="region of interest" description="Disordered" evidence="1">
    <location>
        <begin position="1"/>
        <end position="39"/>
    </location>
</feature>
<evidence type="ECO:0000313" key="4">
    <source>
        <dbReference type="RefSeq" id="XP_065724736.1"/>
    </source>
</evidence>
<evidence type="ECO:0000256" key="1">
    <source>
        <dbReference type="SAM" id="MobiDB-lite"/>
    </source>
</evidence>
<feature type="domain" description="Reverse transcriptase" evidence="2">
    <location>
        <begin position="341"/>
        <end position="450"/>
    </location>
</feature>
<organism evidence="3 4">
    <name type="scientific">Drosophila suzukii</name>
    <name type="common">Spotted-wing drosophila fruit fly</name>
    <dbReference type="NCBI Taxonomy" id="28584"/>
    <lineage>
        <taxon>Eukaryota</taxon>
        <taxon>Metazoa</taxon>
        <taxon>Ecdysozoa</taxon>
        <taxon>Arthropoda</taxon>
        <taxon>Hexapoda</taxon>
        <taxon>Insecta</taxon>
        <taxon>Pterygota</taxon>
        <taxon>Neoptera</taxon>
        <taxon>Endopterygota</taxon>
        <taxon>Diptera</taxon>
        <taxon>Brachycera</taxon>
        <taxon>Muscomorpha</taxon>
        <taxon>Ephydroidea</taxon>
        <taxon>Drosophilidae</taxon>
        <taxon>Drosophila</taxon>
        <taxon>Sophophora</taxon>
    </lineage>
</organism>
<dbReference type="RefSeq" id="XP_065724736.1">
    <property type="nucleotide sequence ID" value="XM_065868664.2"/>
</dbReference>
<dbReference type="Proteomes" id="UP001652628">
    <property type="component" value="Chromosome 3"/>
</dbReference>
<proteinExistence type="predicted"/>
<dbReference type="PANTHER" id="PTHR19446">
    <property type="entry name" value="REVERSE TRANSCRIPTASES"/>
    <property type="match status" value="1"/>
</dbReference>
<dbReference type="Gene3D" id="3.60.10.10">
    <property type="entry name" value="Endonuclease/exonuclease/phosphatase"/>
    <property type="match status" value="1"/>
</dbReference>
<evidence type="ECO:0000259" key="2">
    <source>
        <dbReference type="Pfam" id="PF00078"/>
    </source>
</evidence>
<sequence length="451" mass="50003">MSQRERMLFMHRRRTEVKEPPSRKQAVSSRRKKSRSQTPRMEVIQINLNHCRAAQDLLLQSVRECKAGLQLLSSGRTLAMHWTRSPSTQGAVTPLSSQATHVALLNEGAQETFNRAGAGSIVDLTFVSSALARRSHWRIGDFFTASDHEAILCTVGTRTGPGTRNRAVKGYRQETLNAEEMSRCLADMHCFTEADANTNADGIAASLEDACRGGMLMREPFRSRAEARRTLKHAILDSKRECFLKLCDAAEHDPCAKESIQHETAPTGEIEEVTEAKVAEAGRSLQNNKASEPDAVPNRAMKLALGLRPGTFAELYKACLHEGTFPRRWKVQKLLLINKPGKPPGKAFSYRPICLLDTVGKVFEKLISKRLNLAVDAAGGPSATQFGFRKGKSTLDAIRTVTGTAAEAIRGKRWKGGTKKDCLLVTLDIKNAFNTNWTRIMQALRRLRIPE</sequence>
<dbReference type="AlphaFoldDB" id="A0AB40DLX6"/>
<accession>A0AB40DLX6</accession>
<dbReference type="InterPro" id="IPR000477">
    <property type="entry name" value="RT_dom"/>
</dbReference>
<dbReference type="InterPro" id="IPR036691">
    <property type="entry name" value="Endo/exonu/phosph_ase_sf"/>
</dbReference>
<reference evidence="4" key="1">
    <citation type="submission" date="2025-08" db="UniProtKB">
        <authorList>
            <consortium name="RefSeq"/>
        </authorList>
    </citation>
    <scope>IDENTIFICATION</scope>
</reference>
<protein>
    <recommendedName>
        <fullName evidence="2">Reverse transcriptase domain-containing protein</fullName>
    </recommendedName>
</protein>
<gene>
    <name evidence="4" type="primary">LOC136117687</name>
</gene>
<name>A0AB40DLX6_DROSZ</name>
<dbReference type="GeneID" id="136117687"/>
<evidence type="ECO:0000313" key="3">
    <source>
        <dbReference type="Proteomes" id="UP001652628"/>
    </source>
</evidence>
<keyword evidence="3" id="KW-1185">Reference proteome</keyword>
<dbReference type="SUPFAM" id="SSF56219">
    <property type="entry name" value="DNase I-like"/>
    <property type="match status" value="1"/>
</dbReference>
<dbReference type="Pfam" id="PF00078">
    <property type="entry name" value="RVT_1"/>
    <property type="match status" value="1"/>
</dbReference>